<dbReference type="InterPro" id="IPR043454">
    <property type="entry name" value="NPH3/RPT2-like"/>
</dbReference>
<evidence type="ECO:0000259" key="4">
    <source>
        <dbReference type="PROSITE" id="PS51649"/>
    </source>
</evidence>
<gene>
    <name evidence="5" type="ORF">LIER_00864</name>
</gene>
<evidence type="ECO:0000313" key="6">
    <source>
        <dbReference type="Proteomes" id="UP001454036"/>
    </source>
</evidence>
<evidence type="ECO:0000256" key="1">
    <source>
        <dbReference type="ARBA" id="ARBA00004906"/>
    </source>
</evidence>
<name>A0AAV3NK22_LITER</name>
<dbReference type="InterPro" id="IPR011333">
    <property type="entry name" value="SKP1/BTB/POZ_sf"/>
</dbReference>
<evidence type="ECO:0000256" key="3">
    <source>
        <dbReference type="PROSITE-ProRule" id="PRU00982"/>
    </source>
</evidence>
<feature type="domain" description="NPH3" evidence="4">
    <location>
        <begin position="201"/>
        <end position="456"/>
    </location>
</feature>
<keyword evidence="2" id="KW-0833">Ubl conjugation pathway</keyword>
<accession>A0AAV3NK22</accession>
<dbReference type="Proteomes" id="UP001454036">
    <property type="component" value="Unassembled WGS sequence"/>
</dbReference>
<proteinExistence type="inferred from homology"/>
<reference evidence="5 6" key="1">
    <citation type="submission" date="2024-01" db="EMBL/GenBank/DDBJ databases">
        <title>The complete chloroplast genome sequence of Lithospermum erythrorhizon: insights into the phylogenetic relationship among Boraginaceae species and the maternal lineages of purple gromwells.</title>
        <authorList>
            <person name="Okada T."/>
            <person name="Watanabe K."/>
        </authorList>
    </citation>
    <scope>NUCLEOTIDE SEQUENCE [LARGE SCALE GENOMIC DNA]</scope>
</reference>
<evidence type="ECO:0000256" key="2">
    <source>
        <dbReference type="ARBA" id="ARBA00022786"/>
    </source>
</evidence>
<dbReference type="PANTHER" id="PTHR32370">
    <property type="entry name" value="OS12G0117600 PROTEIN"/>
    <property type="match status" value="1"/>
</dbReference>
<comment type="caution">
    <text evidence="5">The sequence shown here is derived from an EMBL/GenBank/DDBJ whole genome shotgun (WGS) entry which is preliminary data.</text>
</comment>
<dbReference type="PROSITE" id="PS51649">
    <property type="entry name" value="NPH3"/>
    <property type="match status" value="1"/>
</dbReference>
<dbReference type="EMBL" id="BAABME010000077">
    <property type="protein sequence ID" value="GAA0139288.1"/>
    <property type="molecule type" value="Genomic_DNA"/>
</dbReference>
<dbReference type="AlphaFoldDB" id="A0AAV3NK22"/>
<evidence type="ECO:0000313" key="5">
    <source>
        <dbReference type="EMBL" id="GAA0139288.1"/>
    </source>
</evidence>
<comment type="pathway">
    <text evidence="1">Protein modification; protein ubiquitination.</text>
</comment>
<dbReference type="InterPro" id="IPR027356">
    <property type="entry name" value="NPH3_dom"/>
</dbReference>
<dbReference type="Pfam" id="PF03000">
    <property type="entry name" value="NPH3"/>
    <property type="match status" value="1"/>
</dbReference>
<comment type="similarity">
    <text evidence="3">Belongs to the NPH3 family.</text>
</comment>
<dbReference type="SUPFAM" id="SSF54695">
    <property type="entry name" value="POZ domain"/>
    <property type="match status" value="1"/>
</dbReference>
<sequence>MAEAYADLQVHINGQHTFFLNEKIISRFSGKLRKLVMQENSKKQIGGSRLLDIDDFPGGVEEFELVSRFCYNNGNIEISVSNVCPLHCSAVFLGMTEMLCCCNLMHQTEVFLEGMFYWSWNDILVSLKSCESFFSYADSCGIIQKLMCALLGKIAQNSGIDFLASSSSTSLSPETTYGFRLPGSSKASPELIKHGSFSRKAWWFEDMTTLHPIIIEKFLHILGAFGTENNNLVLTKFLLHYLKSALQGKRGDPFLKSEYSGLADTAVYGVITIGKKVFSCRALFWVLRIVSGFGLSLSHKYGLERMIASMLDQATLDDLLIPGRDGGVYDVNLVVRLIRLFVHHGNVGCEQKRKKIGRLIDQYLGEIAPDQNLEISKFLGVAESLPDCARDCYDGVYTAIAIFLESHPILSLEQRSRICRCLNYEKLSLEASNNLANNPKTPQRVAVLALASQRYITENDYTASSTSGSQLLQLNKLDIDSDDNDDVKLQLHLQSMKWKVVELEKVCKQMKSQMSRMVDTEAIINPVHSRGLPRLC</sequence>
<keyword evidence="6" id="KW-1185">Reference proteome</keyword>
<protein>
    <recommendedName>
        <fullName evidence="4">NPH3 domain-containing protein</fullName>
    </recommendedName>
</protein>
<organism evidence="5 6">
    <name type="scientific">Lithospermum erythrorhizon</name>
    <name type="common">Purple gromwell</name>
    <name type="synonym">Lithospermum officinale var. erythrorhizon</name>
    <dbReference type="NCBI Taxonomy" id="34254"/>
    <lineage>
        <taxon>Eukaryota</taxon>
        <taxon>Viridiplantae</taxon>
        <taxon>Streptophyta</taxon>
        <taxon>Embryophyta</taxon>
        <taxon>Tracheophyta</taxon>
        <taxon>Spermatophyta</taxon>
        <taxon>Magnoliopsida</taxon>
        <taxon>eudicotyledons</taxon>
        <taxon>Gunneridae</taxon>
        <taxon>Pentapetalae</taxon>
        <taxon>asterids</taxon>
        <taxon>lamiids</taxon>
        <taxon>Boraginales</taxon>
        <taxon>Boraginaceae</taxon>
        <taxon>Boraginoideae</taxon>
        <taxon>Lithospermeae</taxon>
        <taxon>Lithospermum</taxon>
    </lineage>
</organism>